<dbReference type="Proteomes" id="UP001054945">
    <property type="component" value="Unassembled WGS sequence"/>
</dbReference>
<evidence type="ECO:0000313" key="3">
    <source>
        <dbReference type="Proteomes" id="UP001054945"/>
    </source>
</evidence>
<evidence type="ECO:0000256" key="1">
    <source>
        <dbReference type="SAM" id="MobiDB-lite"/>
    </source>
</evidence>
<keyword evidence="3" id="KW-1185">Reference proteome</keyword>
<reference evidence="2 3" key="1">
    <citation type="submission" date="2021-06" db="EMBL/GenBank/DDBJ databases">
        <title>Caerostris extrusa draft genome.</title>
        <authorList>
            <person name="Kono N."/>
            <person name="Arakawa K."/>
        </authorList>
    </citation>
    <scope>NUCLEOTIDE SEQUENCE [LARGE SCALE GENOMIC DNA]</scope>
</reference>
<accession>A0AAV4QMP3</accession>
<protein>
    <submittedName>
        <fullName evidence="2">Uncharacterized protein</fullName>
    </submittedName>
</protein>
<dbReference type="EMBL" id="BPLR01006491">
    <property type="protein sequence ID" value="GIY10201.1"/>
    <property type="molecule type" value="Genomic_DNA"/>
</dbReference>
<organism evidence="2 3">
    <name type="scientific">Caerostris extrusa</name>
    <name type="common">Bark spider</name>
    <name type="synonym">Caerostris bankana</name>
    <dbReference type="NCBI Taxonomy" id="172846"/>
    <lineage>
        <taxon>Eukaryota</taxon>
        <taxon>Metazoa</taxon>
        <taxon>Ecdysozoa</taxon>
        <taxon>Arthropoda</taxon>
        <taxon>Chelicerata</taxon>
        <taxon>Arachnida</taxon>
        <taxon>Araneae</taxon>
        <taxon>Araneomorphae</taxon>
        <taxon>Entelegynae</taxon>
        <taxon>Araneoidea</taxon>
        <taxon>Araneidae</taxon>
        <taxon>Caerostris</taxon>
    </lineage>
</organism>
<proteinExistence type="predicted"/>
<sequence>MNSPKIVFILESAYIFDCRSTTHFRLACYSLDGWTQVISFDLQFFGHASGRGAGHSFDRRTETEKRGRRHLFRSIYGGKSGDGQRPAAGQLRPP</sequence>
<dbReference type="AlphaFoldDB" id="A0AAV4QMP3"/>
<gene>
    <name evidence="2" type="ORF">CEXT_291131</name>
</gene>
<comment type="caution">
    <text evidence="2">The sequence shown here is derived from an EMBL/GenBank/DDBJ whole genome shotgun (WGS) entry which is preliminary data.</text>
</comment>
<name>A0AAV4QMP3_CAEEX</name>
<evidence type="ECO:0000313" key="2">
    <source>
        <dbReference type="EMBL" id="GIY10201.1"/>
    </source>
</evidence>
<feature type="region of interest" description="Disordered" evidence="1">
    <location>
        <begin position="74"/>
        <end position="94"/>
    </location>
</feature>